<protein>
    <recommendedName>
        <fullName evidence="7 9">Xylulose kinase</fullName>
        <shortName evidence="7 9">Xylulokinase</shortName>
        <ecNumber evidence="7 9">2.7.1.17</ecNumber>
    </recommendedName>
</protein>
<dbReference type="InterPro" id="IPR018485">
    <property type="entry name" value="FGGY_C"/>
</dbReference>
<evidence type="ECO:0000313" key="12">
    <source>
        <dbReference type="EMBL" id="MBO8414943.1"/>
    </source>
</evidence>
<dbReference type="EC" id="2.7.1.17" evidence="7 9"/>
<feature type="domain" description="Carbohydrate kinase FGGY C-terminal" evidence="11">
    <location>
        <begin position="258"/>
        <end position="453"/>
    </location>
</feature>
<keyword evidence="2 7" id="KW-0808">Transferase</keyword>
<dbReference type="InterPro" id="IPR043129">
    <property type="entry name" value="ATPase_NBD"/>
</dbReference>
<reference evidence="12" key="2">
    <citation type="journal article" date="2021" name="PeerJ">
        <title>Extensive microbial diversity within the chicken gut microbiome revealed by metagenomics and culture.</title>
        <authorList>
            <person name="Gilroy R."/>
            <person name="Ravi A."/>
            <person name="Getino M."/>
            <person name="Pursley I."/>
            <person name="Horton D.L."/>
            <person name="Alikhan N.F."/>
            <person name="Baker D."/>
            <person name="Gharbi K."/>
            <person name="Hall N."/>
            <person name="Watson M."/>
            <person name="Adriaenssens E.M."/>
            <person name="Foster-Nyarko E."/>
            <person name="Jarju S."/>
            <person name="Secka A."/>
            <person name="Antonio M."/>
            <person name="Oren A."/>
            <person name="Chaudhuri R.R."/>
            <person name="La Ragione R."/>
            <person name="Hildebrand F."/>
            <person name="Pallen M.J."/>
        </authorList>
    </citation>
    <scope>NUCLEOTIDE SEQUENCE</scope>
    <source>
        <strain evidence="12">17213</strain>
    </source>
</reference>
<evidence type="ECO:0000256" key="9">
    <source>
        <dbReference type="RuleBase" id="RU364073"/>
    </source>
</evidence>
<evidence type="ECO:0000256" key="1">
    <source>
        <dbReference type="ARBA" id="ARBA00009156"/>
    </source>
</evidence>
<keyword evidence="5 7" id="KW-0067">ATP-binding</keyword>
<keyword evidence="3 7" id="KW-0547">Nucleotide-binding</keyword>
<evidence type="ECO:0000256" key="8">
    <source>
        <dbReference type="RuleBase" id="RU003733"/>
    </source>
</evidence>
<dbReference type="InterPro" id="IPR018484">
    <property type="entry name" value="FGGY_N"/>
</dbReference>
<evidence type="ECO:0000259" key="11">
    <source>
        <dbReference type="Pfam" id="PF02782"/>
    </source>
</evidence>
<evidence type="ECO:0000256" key="6">
    <source>
        <dbReference type="ARBA" id="ARBA00023277"/>
    </source>
</evidence>
<name>A0A9D9D9I7_9GAMM</name>
<dbReference type="PROSITE" id="PS00933">
    <property type="entry name" value="FGGY_KINASES_1"/>
    <property type="match status" value="1"/>
</dbReference>
<feature type="site" description="Important for activity" evidence="7">
    <location>
        <position position="8"/>
    </location>
</feature>
<keyword evidence="6 7" id="KW-0119">Carbohydrate metabolism</keyword>
<dbReference type="PANTHER" id="PTHR43095:SF5">
    <property type="entry name" value="XYLULOSE KINASE"/>
    <property type="match status" value="1"/>
</dbReference>
<comment type="function">
    <text evidence="7">Catalyzes the phosphorylation of D-xylulose to D-xylulose 5-phosphate.</text>
</comment>
<dbReference type="InterPro" id="IPR006000">
    <property type="entry name" value="Xylulokinase"/>
</dbReference>
<comment type="catalytic activity">
    <reaction evidence="7 9">
        <text>D-xylulose + ATP = D-xylulose 5-phosphate + ADP + H(+)</text>
        <dbReference type="Rhea" id="RHEA:10964"/>
        <dbReference type="ChEBI" id="CHEBI:15378"/>
        <dbReference type="ChEBI" id="CHEBI:17140"/>
        <dbReference type="ChEBI" id="CHEBI:30616"/>
        <dbReference type="ChEBI" id="CHEBI:57737"/>
        <dbReference type="ChEBI" id="CHEBI:456216"/>
        <dbReference type="EC" id="2.7.1.17"/>
    </reaction>
</comment>
<comment type="caution">
    <text evidence="12">The sequence shown here is derived from an EMBL/GenBank/DDBJ whole genome shotgun (WGS) entry which is preliminary data.</text>
</comment>
<dbReference type="EMBL" id="JADINH010000014">
    <property type="protein sequence ID" value="MBO8414943.1"/>
    <property type="molecule type" value="Genomic_DNA"/>
</dbReference>
<dbReference type="Pfam" id="PF00370">
    <property type="entry name" value="FGGY_N"/>
    <property type="match status" value="1"/>
</dbReference>
<dbReference type="CDD" id="cd07808">
    <property type="entry name" value="ASKHA_NBD_FGGY_EcXK-like"/>
    <property type="match status" value="1"/>
</dbReference>
<dbReference type="PROSITE" id="PS00445">
    <property type="entry name" value="FGGY_KINASES_2"/>
    <property type="match status" value="1"/>
</dbReference>
<feature type="domain" description="Carbohydrate kinase FGGY N-terminal" evidence="10">
    <location>
        <begin position="3"/>
        <end position="247"/>
    </location>
</feature>
<dbReference type="Pfam" id="PF16161">
    <property type="entry name" value="DUF4867"/>
    <property type="match status" value="1"/>
</dbReference>
<evidence type="ECO:0000259" key="10">
    <source>
        <dbReference type="Pfam" id="PF00370"/>
    </source>
</evidence>
<dbReference type="GO" id="GO:0005998">
    <property type="term" value="P:xylulose catabolic process"/>
    <property type="evidence" value="ECO:0007669"/>
    <property type="project" value="UniProtKB-UniRule"/>
</dbReference>
<keyword evidence="4 7" id="KW-0418">Kinase</keyword>
<evidence type="ECO:0000256" key="3">
    <source>
        <dbReference type="ARBA" id="ARBA00022741"/>
    </source>
</evidence>
<gene>
    <name evidence="7 9 12" type="primary">xylB</name>
    <name evidence="12" type="ORF">IAB19_00985</name>
</gene>
<evidence type="ECO:0000256" key="7">
    <source>
        <dbReference type="HAMAP-Rule" id="MF_02220"/>
    </source>
</evidence>
<accession>A0A9D9D9I7</accession>
<dbReference type="InterPro" id="IPR032358">
    <property type="entry name" value="DUF4867"/>
</dbReference>
<evidence type="ECO:0000256" key="5">
    <source>
        <dbReference type="ARBA" id="ARBA00022840"/>
    </source>
</evidence>
<dbReference type="GO" id="GO:0005524">
    <property type="term" value="F:ATP binding"/>
    <property type="evidence" value="ECO:0007669"/>
    <property type="project" value="UniProtKB-UniRule"/>
</dbReference>
<evidence type="ECO:0000256" key="2">
    <source>
        <dbReference type="ARBA" id="ARBA00022679"/>
    </source>
</evidence>
<dbReference type="NCBIfam" id="TIGR01312">
    <property type="entry name" value="XylB"/>
    <property type="match status" value="1"/>
</dbReference>
<dbReference type="GO" id="GO:0004856">
    <property type="term" value="F:D-xylulokinase activity"/>
    <property type="evidence" value="ECO:0007669"/>
    <property type="project" value="UniProtKB-UniRule"/>
</dbReference>
<evidence type="ECO:0000313" key="13">
    <source>
        <dbReference type="Proteomes" id="UP000823631"/>
    </source>
</evidence>
<comment type="similarity">
    <text evidence="1 7 8">Belongs to the FGGY kinase family.</text>
</comment>
<dbReference type="SUPFAM" id="SSF53067">
    <property type="entry name" value="Actin-like ATPase domain"/>
    <property type="match status" value="2"/>
</dbReference>
<dbReference type="PANTHER" id="PTHR43095">
    <property type="entry name" value="SUGAR KINASE"/>
    <property type="match status" value="1"/>
</dbReference>
<organism evidence="12 13">
    <name type="scientific">Candidatus Avisuccinivibrio stercorigallinarum</name>
    <dbReference type="NCBI Taxonomy" id="2840704"/>
    <lineage>
        <taxon>Bacteria</taxon>
        <taxon>Pseudomonadati</taxon>
        <taxon>Pseudomonadota</taxon>
        <taxon>Gammaproteobacteria</taxon>
        <taxon>Aeromonadales</taxon>
        <taxon>Succinivibrionaceae</taxon>
        <taxon>Succinivibrionaceae incertae sedis</taxon>
        <taxon>Candidatus Avisuccinivibrio</taxon>
    </lineage>
</organism>
<evidence type="ECO:0000256" key="4">
    <source>
        <dbReference type="ARBA" id="ARBA00022777"/>
    </source>
</evidence>
<proteinExistence type="inferred from homology"/>
<dbReference type="HAMAP" id="MF_02220">
    <property type="entry name" value="XylB"/>
    <property type="match status" value="1"/>
</dbReference>
<dbReference type="AlphaFoldDB" id="A0A9D9D9I7"/>
<dbReference type="InterPro" id="IPR018483">
    <property type="entry name" value="Carb_kinase_FGGY_CS"/>
</dbReference>
<keyword evidence="7 9" id="KW-0859">Xylose metabolism</keyword>
<dbReference type="GO" id="GO:0042732">
    <property type="term" value="P:D-xylose metabolic process"/>
    <property type="evidence" value="ECO:0007669"/>
    <property type="project" value="UniProtKB-KW"/>
</dbReference>
<dbReference type="Gene3D" id="3.30.420.40">
    <property type="match status" value="2"/>
</dbReference>
<reference evidence="12" key="1">
    <citation type="submission" date="2020-10" db="EMBL/GenBank/DDBJ databases">
        <authorList>
            <person name="Gilroy R."/>
        </authorList>
    </citation>
    <scope>NUCLEOTIDE SEQUENCE</scope>
    <source>
        <strain evidence="12">17213</strain>
    </source>
</reference>
<feature type="active site" description="Proton acceptor" evidence="7">
    <location>
        <position position="240"/>
    </location>
</feature>
<dbReference type="Proteomes" id="UP000823631">
    <property type="component" value="Unassembled WGS sequence"/>
</dbReference>
<sequence>MRYLLGVDLGTSGTKTVLFDEKGASIASATIEYPLYQPKNGWAEQDPADWFNAAVGTIKSVVTESKVDPKDIAGLSISGQMHGLVMLDKDGKVLRRSILWCDARTGAQCDEITRKVGKNRLIEINANPALPGFTACKILWVREHEKELYDQCDCILLPKDYVRYMLTGVKAMEISDASGTNLLDIRKREWSGEILEKLEIDPKLLPPLIESSAKAGTITAEAAKLTGLREGTIVAGGAGDNAAAAIGTGVCRDGQSFVTLGTSGVVFAHTSKVSIDPLGRVHTFCAAVPGAWTAMSCTLAAGLSLRWMRDEFFSFEKAEEDAKGSDVYNLMTAKAAEIPAGSDGLIYLPYLMGERSPVLDPEARGVFFGLSARHSKAHLTRAVLEGITLSQRHNLEVLHEMGIVPSELAACGGGGRSPFWRQLLADILKCKVTTIASKEGPALGAAILAGVAAGIFSSVEEGCDKLVVKGEAEAVTNAAQAEIYDEVYELYQSLYPALRGSFAKLAALRNKLDVAPSDCASEEKECCRFPSVFSTQFERFGKVIEGVDSEKIAALLEKCECPENATAYVPSEPILETEDLMADLQQRVFGGLPIEIGYCSGHNRVLNCLEYHRNSELNVCGTDAVFMLAPLTAVKDGIVDSQAVETFFAPKGTAILFYETTLHYAPCNTKDGKVFRVCVVLPKGTNTDKPQLADDSLESAMLTAENKWLLAHRDSPEGKAGITRGRMLGVNLSLDA</sequence>
<feature type="binding site" evidence="7">
    <location>
        <begin position="81"/>
        <end position="82"/>
    </location>
    <ligand>
        <name>substrate</name>
    </ligand>
</feature>
<dbReference type="Pfam" id="PF02782">
    <property type="entry name" value="FGGY_C"/>
    <property type="match status" value="1"/>
</dbReference>
<dbReference type="InterPro" id="IPR050406">
    <property type="entry name" value="FGGY_Carb_Kinase"/>
</dbReference>